<organism evidence="2 3">
    <name type="scientific">Cymbomonas tetramitiformis</name>
    <dbReference type="NCBI Taxonomy" id="36881"/>
    <lineage>
        <taxon>Eukaryota</taxon>
        <taxon>Viridiplantae</taxon>
        <taxon>Chlorophyta</taxon>
        <taxon>Pyramimonadophyceae</taxon>
        <taxon>Pyramimonadales</taxon>
        <taxon>Pyramimonadaceae</taxon>
        <taxon>Cymbomonas</taxon>
    </lineage>
</organism>
<protein>
    <submittedName>
        <fullName evidence="2">Uncharacterized protein</fullName>
    </submittedName>
</protein>
<feature type="region of interest" description="Disordered" evidence="1">
    <location>
        <begin position="82"/>
        <end position="222"/>
    </location>
</feature>
<feature type="non-terminal residue" evidence="2">
    <location>
        <position position="1"/>
    </location>
</feature>
<feature type="compositionally biased region" description="Low complexity" evidence="1">
    <location>
        <begin position="82"/>
        <end position="174"/>
    </location>
</feature>
<evidence type="ECO:0000256" key="1">
    <source>
        <dbReference type="SAM" id="MobiDB-lite"/>
    </source>
</evidence>
<sequence length="384" mass="40202">YESAVSLEAVEEEGCEEGYIDEEYCEPTEKTDAEVTQAAAGEISDHYPVEICLSCIVMQNGTSAPTTFTPTLGPAHIIPSPSVSSVAPTTPPSVSSVAPTTPPSVSSVAPTTPPSVSSGSNTSPPSSTFMPTQQTSSIPTTAAPSTQPTVQPSTQPTVQPSTQPTVIPSSSSLPPTSPDGITGAPIVAPTMAPTSFMPPTASPYASAAPTPSPTSSSAGSEEDEGQIILFYSVGFLSGVSLMCCCGGCLYCKIRAAAVEGDKVSRSATPVDPGGDGGDMEECLEQMKQVEPGKSDSNQHRLSMSNFWRRESWLTGIDASHGGIREGKRQSKIQMKRKSTIDQLIQDTNAEAESPPRRRSSAFFMINPLAKQQGYNSSHETEISM</sequence>
<gene>
    <name evidence="2" type="ORF">CYMTET_50898</name>
</gene>
<accession>A0AAE0ET86</accession>
<evidence type="ECO:0000313" key="2">
    <source>
        <dbReference type="EMBL" id="KAK3239152.1"/>
    </source>
</evidence>
<dbReference type="AlphaFoldDB" id="A0AAE0ET86"/>
<comment type="caution">
    <text evidence="2">The sequence shown here is derived from an EMBL/GenBank/DDBJ whole genome shotgun (WGS) entry which is preliminary data.</text>
</comment>
<feature type="compositionally biased region" description="Low complexity" evidence="1">
    <location>
        <begin position="198"/>
        <end position="218"/>
    </location>
</feature>
<dbReference type="EMBL" id="LGRX02034012">
    <property type="protein sequence ID" value="KAK3239152.1"/>
    <property type="molecule type" value="Genomic_DNA"/>
</dbReference>
<reference evidence="2 3" key="1">
    <citation type="journal article" date="2015" name="Genome Biol. Evol.">
        <title>Comparative Genomics of a Bacterivorous Green Alga Reveals Evolutionary Causalities and Consequences of Phago-Mixotrophic Mode of Nutrition.</title>
        <authorList>
            <person name="Burns J.A."/>
            <person name="Paasch A."/>
            <person name="Narechania A."/>
            <person name="Kim E."/>
        </authorList>
    </citation>
    <scope>NUCLEOTIDE SEQUENCE [LARGE SCALE GENOMIC DNA]</scope>
    <source>
        <strain evidence="2 3">PLY_AMNH</strain>
    </source>
</reference>
<evidence type="ECO:0000313" key="3">
    <source>
        <dbReference type="Proteomes" id="UP001190700"/>
    </source>
</evidence>
<keyword evidence="3" id="KW-1185">Reference proteome</keyword>
<name>A0AAE0ET86_9CHLO</name>
<proteinExistence type="predicted"/>
<dbReference type="Proteomes" id="UP001190700">
    <property type="component" value="Unassembled WGS sequence"/>
</dbReference>